<feature type="transmembrane region" description="Helical" evidence="1">
    <location>
        <begin position="54"/>
        <end position="73"/>
    </location>
</feature>
<reference evidence="2 3" key="1">
    <citation type="submission" date="2016-10" db="EMBL/GenBank/DDBJ databases">
        <authorList>
            <person name="de Groot N.N."/>
        </authorList>
    </citation>
    <scope>NUCLEOTIDE SEQUENCE [LARGE SCALE GENOMIC DNA]</scope>
    <source>
        <strain evidence="2 3">DSM 2698</strain>
    </source>
</reference>
<dbReference type="PANTHER" id="PTHR34300:SF1">
    <property type="entry name" value="QUEUOSINE PRECURSOR TRANSPORTER"/>
    <property type="match status" value="1"/>
</dbReference>
<dbReference type="STRING" id="1120955.SAMN03080610_02837"/>
<proteinExistence type="inferred from homology"/>
<dbReference type="OrthoDB" id="7065604at2"/>
<name>A0A1G5NX50_AFIMA</name>
<keyword evidence="1" id="KW-0472">Membrane</keyword>
<evidence type="ECO:0000256" key="1">
    <source>
        <dbReference type="HAMAP-Rule" id="MF_02088"/>
    </source>
</evidence>
<comment type="function">
    <text evidence="1">Involved in the import of queuosine (Q) precursors, required for Q precursor salvage.</text>
</comment>
<evidence type="ECO:0000313" key="2">
    <source>
        <dbReference type="EMBL" id="SCZ41932.1"/>
    </source>
</evidence>
<dbReference type="EMBL" id="FMVW01000007">
    <property type="protein sequence ID" value="SCZ41932.1"/>
    <property type="molecule type" value="Genomic_DNA"/>
</dbReference>
<keyword evidence="1" id="KW-0997">Cell inner membrane</keyword>
<dbReference type="RefSeq" id="WP_092814869.1">
    <property type="nucleotide sequence ID" value="NZ_FMVW01000007.1"/>
</dbReference>
<dbReference type="HAMAP" id="MF_02088">
    <property type="entry name" value="Q_prec_transport"/>
    <property type="match status" value="1"/>
</dbReference>
<organism evidence="2 3">
    <name type="scientific">Afifella marina DSM 2698</name>
    <dbReference type="NCBI Taxonomy" id="1120955"/>
    <lineage>
        <taxon>Bacteria</taxon>
        <taxon>Pseudomonadati</taxon>
        <taxon>Pseudomonadota</taxon>
        <taxon>Alphaproteobacteria</taxon>
        <taxon>Hyphomicrobiales</taxon>
        <taxon>Afifellaceae</taxon>
        <taxon>Afifella</taxon>
    </lineage>
</organism>
<accession>A0A1G5NX50</accession>
<dbReference type="AlphaFoldDB" id="A0A1G5NX50"/>
<dbReference type="InterPro" id="IPR003744">
    <property type="entry name" value="YhhQ"/>
</dbReference>
<feature type="transmembrane region" description="Helical" evidence="1">
    <location>
        <begin position="169"/>
        <end position="187"/>
    </location>
</feature>
<feature type="transmembrane region" description="Helical" evidence="1">
    <location>
        <begin position="20"/>
        <end position="42"/>
    </location>
</feature>
<keyword evidence="1" id="KW-1133">Transmembrane helix</keyword>
<comment type="subcellular location">
    <subcellularLocation>
        <location evidence="1">Cell inner membrane</location>
        <topology evidence="1">Multi-pass membrane protein</topology>
    </subcellularLocation>
</comment>
<evidence type="ECO:0000313" key="3">
    <source>
        <dbReference type="Proteomes" id="UP000199347"/>
    </source>
</evidence>
<gene>
    <name evidence="2" type="ORF">SAMN03080610_02837</name>
</gene>
<keyword evidence="3" id="KW-1185">Reference proteome</keyword>
<keyword evidence="1" id="KW-1003">Cell membrane</keyword>
<comment type="similarity">
    <text evidence="1">Belongs to the vitamin uptake transporter (VUT/ECF) (TC 2.A.88) family. Q precursor transporter subfamily.</text>
</comment>
<dbReference type="GO" id="GO:0022857">
    <property type="term" value="F:transmembrane transporter activity"/>
    <property type="evidence" value="ECO:0007669"/>
    <property type="project" value="UniProtKB-UniRule"/>
</dbReference>
<protein>
    <recommendedName>
        <fullName evidence="1">Probable queuosine precursor transporter</fullName>
        <shortName evidence="1">Q precursor transporter</shortName>
    </recommendedName>
</protein>
<dbReference type="Pfam" id="PF02592">
    <property type="entry name" value="Vut_1"/>
    <property type="match status" value="2"/>
</dbReference>
<dbReference type="PANTHER" id="PTHR34300">
    <property type="entry name" value="QUEUOSINE PRECURSOR TRANSPORTER-RELATED"/>
    <property type="match status" value="1"/>
</dbReference>
<keyword evidence="1" id="KW-0813">Transport</keyword>
<keyword evidence="1" id="KW-0812">Transmembrane</keyword>
<sequence length="202" mass="21660">MAAVVVASNILVQYPVQGHIGGYNLADLLTWGAFTYPLAFLVNDMTNRTFGPQAARRVVFVGFLLAIIVSTVLATPRIAVASGSAFLAAQMMDVGIFHRLRAGRWWRAPVVSSLIGSALDTVIFFSLAFAAVFGILGANDAFAIETAPLFGAIPLIEVPRWVSWALGDFSVKLLIAALALVPYGFLIRMVTPWQPHTGVARG</sequence>
<dbReference type="Proteomes" id="UP000199347">
    <property type="component" value="Unassembled WGS sequence"/>
</dbReference>
<dbReference type="GO" id="GO:0005886">
    <property type="term" value="C:plasma membrane"/>
    <property type="evidence" value="ECO:0007669"/>
    <property type="project" value="UniProtKB-SubCell"/>
</dbReference>
<feature type="transmembrane region" description="Helical" evidence="1">
    <location>
        <begin position="110"/>
        <end position="136"/>
    </location>
</feature>